<dbReference type="InterPro" id="IPR045082">
    <property type="entry name" value="ATP_syn_F0_a_bact/chloroplast"/>
</dbReference>
<evidence type="ECO:0000256" key="7">
    <source>
        <dbReference type="ARBA" id="ARBA00022989"/>
    </source>
</evidence>
<comment type="subcellular location">
    <subcellularLocation>
        <location evidence="11 12">Cell membrane</location>
        <topology evidence="11 12">Multi-pass membrane protein</topology>
    </subcellularLocation>
    <subcellularLocation>
        <location evidence="1">Membrane</location>
        <topology evidence="1">Multi-pass membrane protein</topology>
    </subcellularLocation>
</comment>
<dbReference type="NCBIfam" id="TIGR01131">
    <property type="entry name" value="ATP_synt_6_or_A"/>
    <property type="match status" value="1"/>
</dbReference>
<evidence type="ECO:0000256" key="3">
    <source>
        <dbReference type="ARBA" id="ARBA00022448"/>
    </source>
</evidence>
<protein>
    <recommendedName>
        <fullName evidence="11 12">ATP synthase subunit a</fullName>
    </recommendedName>
    <alternativeName>
        <fullName evidence="11">ATP synthase F0 sector subunit a</fullName>
    </alternativeName>
    <alternativeName>
        <fullName evidence="11">F-ATPase subunit 6</fullName>
    </alternativeName>
</protein>
<evidence type="ECO:0000256" key="1">
    <source>
        <dbReference type="ARBA" id="ARBA00004141"/>
    </source>
</evidence>
<dbReference type="Gene3D" id="1.20.120.220">
    <property type="entry name" value="ATP synthase, F0 complex, subunit A"/>
    <property type="match status" value="1"/>
</dbReference>
<dbReference type="InterPro" id="IPR023011">
    <property type="entry name" value="ATP_synth_F0_asu_AS"/>
</dbReference>
<feature type="transmembrane region" description="Helical" evidence="11">
    <location>
        <begin position="20"/>
        <end position="41"/>
    </location>
</feature>
<keyword evidence="8 11" id="KW-0406">Ion transport</keyword>
<reference evidence="13 14" key="1">
    <citation type="submission" date="2017-09" db="EMBL/GenBank/DDBJ databases">
        <title>Depth-based differentiation of microbial function through sediment-hosted aquifers and enrichment of novel symbionts in the deep terrestrial subsurface.</title>
        <authorList>
            <person name="Probst A.J."/>
            <person name="Ladd B."/>
            <person name="Jarett J.K."/>
            <person name="Geller-Mcgrath D.E."/>
            <person name="Sieber C.M."/>
            <person name="Emerson J.B."/>
            <person name="Anantharaman K."/>
            <person name="Thomas B.C."/>
            <person name="Malmstrom R."/>
            <person name="Stieglmeier M."/>
            <person name="Klingl A."/>
            <person name="Woyke T."/>
            <person name="Ryan C.M."/>
            <person name="Banfield J.F."/>
        </authorList>
    </citation>
    <scope>NUCLEOTIDE SEQUENCE [LARGE SCALE GENOMIC DNA]</scope>
    <source>
        <strain evidence="13">CG10_big_fil_rev_8_21_14_0_10_48_11</strain>
    </source>
</reference>
<dbReference type="SUPFAM" id="SSF81336">
    <property type="entry name" value="F1F0 ATP synthase subunit A"/>
    <property type="match status" value="1"/>
</dbReference>
<dbReference type="AlphaFoldDB" id="A0A2M8LF20"/>
<keyword evidence="10 11" id="KW-0066">ATP synthesis</keyword>
<feature type="transmembrane region" description="Helical" evidence="11">
    <location>
        <begin position="129"/>
        <end position="154"/>
    </location>
</feature>
<evidence type="ECO:0000256" key="10">
    <source>
        <dbReference type="ARBA" id="ARBA00023310"/>
    </source>
</evidence>
<sequence length="265" mass="29022">MFHFPPLAAEVVFHLGNFPVTNSFVNAVVVSVLFIVAAAYFGRRLKPVPSGFQHILEIAVETVLDYMDRVTHDREKSLKFFPIVGTLFFFILLSNWIGVLPGIGSITILGSEHGSLVPFPLFRPANADLNLTVAMAVVAVVGAHVFGVMTIGFWKYADRFIKLGTLWKLLRKGGIGIFVGFIEFFVGLIEIISEVAKVVSLSLRLFGNIFAGEVLLTVMASLIAYAVPLPFLLLEMLVGIIQAMVFAMLALVYLSVATTEMEASH</sequence>
<feature type="transmembrane region" description="Helical" evidence="11">
    <location>
        <begin position="232"/>
        <end position="256"/>
    </location>
</feature>
<dbReference type="PANTHER" id="PTHR42823">
    <property type="entry name" value="ATP SYNTHASE SUBUNIT A, CHLOROPLASTIC"/>
    <property type="match status" value="1"/>
</dbReference>
<dbReference type="GO" id="GO:0045259">
    <property type="term" value="C:proton-transporting ATP synthase complex"/>
    <property type="evidence" value="ECO:0007669"/>
    <property type="project" value="UniProtKB-KW"/>
</dbReference>
<feature type="transmembrane region" description="Helical" evidence="11">
    <location>
        <begin position="80"/>
        <end position="109"/>
    </location>
</feature>
<dbReference type="InterPro" id="IPR035908">
    <property type="entry name" value="F0_ATP_A_sf"/>
</dbReference>
<evidence type="ECO:0000313" key="13">
    <source>
        <dbReference type="EMBL" id="PJE76048.1"/>
    </source>
</evidence>
<feature type="transmembrane region" description="Helical" evidence="11">
    <location>
        <begin position="175"/>
        <end position="193"/>
    </location>
</feature>
<dbReference type="Proteomes" id="UP000231152">
    <property type="component" value="Unassembled WGS sequence"/>
</dbReference>
<evidence type="ECO:0000256" key="12">
    <source>
        <dbReference type="RuleBase" id="RU000483"/>
    </source>
</evidence>
<dbReference type="GO" id="GO:0046933">
    <property type="term" value="F:proton-transporting ATP synthase activity, rotational mechanism"/>
    <property type="evidence" value="ECO:0007669"/>
    <property type="project" value="UniProtKB-UniRule"/>
</dbReference>
<feature type="transmembrane region" description="Helical" evidence="11">
    <location>
        <begin position="205"/>
        <end position="225"/>
    </location>
</feature>
<comment type="caution">
    <text evidence="13">The sequence shown here is derived from an EMBL/GenBank/DDBJ whole genome shotgun (WGS) entry which is preliminary data.</text>
</comment>
<name>A0A2M8LF20_9BACT</name>
<evidence type="ECO:0000256" key="2">
    <source>
        <dbReference type="ARBA" id="ARBA00006810"/>
    </source>
</evidence>
<dbReference type="CDD" id="cd00310">
    <property type="entry name" value="ATP-synt_Fo_a_6"/>
    <property type="match status" value="1"/>
</dbReference>
<keyword evidence="9 11" id="KW-0472">Membrane</keyword>
<comment type="similarity">
    <text evidence="2 11 12">Belongs to the ATPase A chain family.</text>
</comment>
<evidence type="ECO:0000256" key="4">
    <source>
        <dbReference type="ARBA" id="ARBA00022547"/>
    </source>
</evidence>
<dbReference type="GO" id="GO:0042777">
    <property type="term" value="P:proton motive force-driven plasma membrane ATP synthesis"/>
    <property type="evidence" value="ECO:0007669"/>
    <property type="project" value="TreeGrafter"/>
</dbReference>
<dbReference type="Pfam" id="PF00119">
    <property type="entry name" value="ATP-synt_A"/>
    <property type="match status" value="1"/>
</dbReference>
<evidence type="ECO:0000256" key="5">
    <source>
        <dbReference type="ARBA" id="ARBA00022692"/>
    </source>
</evidence>
<dbReference type="PROSITE" id="PS00449">
    <property type="entry name" value="ATPASE_A"/>
    <property type="match status" value="1"/>
</dbReference>
<dbReference type="HAMAP" id="MF_01393">
    <property type="entry name" value="ATP_synth_a_bact"/>
    <property type="match status" value="1"/>
</dbReference>
<evidence type="ECO:0000313" key="14">
    <source>
        <dbReference type="Proteomes" id="UP000231152"/>
    </source>
</evidence>
<keyword evidence="11" id="KW-1003">Cell membrane</keyword>
<keyword evidence="6 11" id="KW-0375">Hydrogen ion transport</keyword>
<organism evidence="13 14">
    <name type="scientific">Candidatus Uhrbacteria bacterium CG10_big_fil_rev_8_21_14_0_10_48_11</name>
    <dbReference type="NCBI Taxonomy" id="1975037"/>
    <lineage>
        <taxon>Bacteria</taxon>
        <taxon>Candidatus Uhriibacteriota</taxon>
    </lineage>
</organism>
<proteinExistence type="inferred from homology"/>
<keyword evidence="7 11" id="KW-1133">Transmembrane helix</keyword>
<keyword evidence="3 11" id="KW-0813">Transport</keyword>
<evidence type="ECO:0000256" key="8">
    <source>
        <dbReference type="ARBA" id="ARBA00023065"/>
    </source>
</evidence>
<dbReference type="InterPro" id="IPR000568">
    <property type="entry name" value="ATP_synth_F0_asu"/>
</dbReference>
<evidence type="ECO:0000256" key="6">
    <source>
        <dbReference type="ARBA" id="ARBA00022781"/>
    </source>
</evidence>
<dbReference type="GO" id="GO:0005886">
    <property type="term" value="C:plasma membrane"/>
    <property type="evidence" value="ECO:0007669"/>
    <property type="project" value="UniProtKB-SubCell"/>
</dbReference>
<dbReference type="PANTHER" id="PTHR42823:SF3">
    <property type="entry name" value="ATP SYNTHASE SUBUNIT A, CHLOROPLASTIC"/>
    <property type="match status" value="1"/>
</dbReference>
<gene>
    <name evidence="11 13" type="primary">atpB</name>
    <name evidence="13" type="ORF">COV04_01745</name>
</gene>
<keyword evidence="4 11" id="KW-0138">CF(0)</keyword>
<dbReference type="PRINTS" id="PR00123">
    <property type="entry name" value="ATPASEA"/>
</dbReference>
<dbReference type="EMBL" id="PFET01000006">
    <property type="protein sequence ID" value="PJE76048.1"/>
    <property type="molecule type" value="Genomic_DNA"/>
</dbReference>
<comment type="function">
    <text evidence="11 12">Key component of the proton channel; it plays a direct role in the translocation of protons across the membrane.</text>
</comment>
<evidence type="ECO:0000256" key="9">
    <source>
        <dbReference type="ARBA" id="ARBA00023136"/>
    </source>
</evidence>
<accession>A0A2M8LF20</accession>
<keyword evidence="5 11" id="KW-0812">Transmembrane</keyword>
<evidence type="ECO:0000256" key="11">
    <source>
        <dbReference type="HAMAP-Rule" id="MF_01393"/>
    </source>
</evidence>